<gene>
    <name evidence="1" type="ORF">MINT15_14170</name>
</gene>
<dbReference type="AlphaFoldDB" id="A0A837DBF1"/>
<evidence type="ECO:0008006" key="3">
    <source>
        <dbReference type="Google" id="ProtNLM"/>
    </source>
</evidence>
<organism evidence="1 2">
    <name type="scientific">Saccharomonospora viridis</name>
    <dbReference type="NCBI Taxonomy" id="1852"/>
    <lineage>
        <taxon>Bacteria</taxon>
        <taxon>Bacillati</taxon>
        <taxon>Actinomycetota</taxon>
        <taxon>Actinomycetes</taxon>
        <taxon>Pseudonocardiales</taxon>
        <taxon>Pseudonocardiaceae</taxon>
        <taxon>Saccharomonospora</taxon>
    </lineage>
</organism>
<dbReference type="RefSeq" id="WP_052136235.1">
    <property type="nucleotide sequence ID" value="NZ_FOWS01000002.1"/>
</dbReference>
<proteinExistence type="predicted"/>
<sequence length="275" mass="29420">MVAVVVFVITAFVAPGFLLSDDDDDSTSANSGGNSSGAQALAEKVHNGLIADDTATLQQLACPDATEMVHEAIEHSWEVGDIRINGWIQENGDTAMVKATVTITEKNREADIINTFAKKDGDWCWKNVTIEPARASGSNEMSDIPPLPSNPSVPNYPGSADGAGLSEVKADTEALLHAIGNLVNAGDTDGLRRSLCPGRESEMEDYEEAISNGETFHLTGVEEPRVTTSIDDPTEQVTQVDAIFLNSTGDRELVLFVYDGSCVFLVSYQEPLNQG</sequence>
<accession>A0A837DBF1</accession>
<evidence type="ECO:0000313" key="2">
    <source>
        <dbReference type="Proteomes" id="UP000030848"/>
    </source>
</evidence>
<dbReference type="Proteomes" id="UP000030848">
    <property type="component" value="Unassembled WGS sequence"/>
</dbReference>
<dbReference type="EMBL" id="JRZE01000003">
    <property type="protein sequence ID" value="KHF44535.1"/>
    <property type="molecule type" value="Genomic_DNA"/>
</dbReference>
<name>A0A837DBF1_9PSEU</name>
<comment type="caution">
    <text evidence="1">The sequence shown here is derived from an EMBL/GenBank/DDBJ whole genome shotgun (WGS) entry which is preliminary data.</text>
</comment>
<protein>
    <recommendedName>
        <fullName evidence="3">DUF4878 domain-containing protein</fullName>
    </recommendedName>
</protein>
<reference evidence="1 2" key="1">
    <citation type="submission" date="2014-10" db="EMBL/GenBank/DDBJ databases">
        <title>Genome sequence of Micropolyspora internatus JCM3315.</title>
        <authorList>
            <person name="Shin S.-K."/>
            <person name="Yi H."/>
        </authorList>
    </citation>
    <scope>NUCLEOTIDE SEQUENCE [LARGE SCALE GENOMIC DNA]</scope>
    <source>
        <strain evidence="1 2">JCM 3315</strain>
    </source>
</reference>
<evidence type="ECO:0000313" key="1">
    <source>
        <dbReference type="EMBL" id="KHF44535.1"/>
    </source>
</evidence>
<dbReference type="OrthoDB" id="3556132at2"/>